<evidence type="ECO:0000313" key="3">
    <source>
        <dbReference type="Proteomes" id="UP000275267"/>
    </source>
</evidence>
<sequence>MSQPGAGAAAATDPSPSPSPAPPPPVVEWPEGGALTRDWAAALASTLDWCSRHLPADRLPSLLVKRNDQNSCKWRDRNSCAASGAGWRCCSQPCGARRRQIHLPAPPALCSTPTHVCPRRLPCRRRLRPPPDSLIFLPAACFACPCEEGHGCTAVQRCWPPSRLNRHRCHQEHSIMRS</sequence>
<protein>
    <submittedName>
        <fullName evidence="2">Serine/threonine-protein phosphatase 7</fullName>
    </submittedName>
</protein>
<feature type="compositionally biased region" description="Pro residues" evidence="1">
    <location>
        <begin position="15"/>
        <end position="27"/>
    </location>
</feature>
<evidence type="ECO:0000256" key="1">
    <source>
        <dbReference type="SAM" id="MobiDB-lite"/>
    </source>
</evidence>
<reference evidence="3" key="1">
    <citation type="journal article" date="2019" name="Nat. Commun.">
        <title>The genome of broomcorn millet.</title>
        <authorList>
            <person name="Zou C."/>
            <person name="Miki D."/>
            <person name="Li D."/>
            <person name="Tang Q."/>
            <person name="Xiao L."/>
            <person name="Rajput S."/>
            <person name="Deng P."/>
            <person name="Jia W."/>
            <person name="Huang R."/>
            <person name="Zhang M."/>
            <person name="Sun Y."/>
            <person name="Hu J."/>
            <person name="Fu X."/>
            <person name="Schnable P.S."/>
            <person name="Li F."/>
            <person name="Zhang H."/>
            <person name="Feng B."/>
            <person name="Zhu X."/>
            <person name="Liu R."/>
            <person name="Schnable J.C."/>
            <person name="Zhu J.-K."/>
            <person name="Zhang H."/>
        </authorList>
    </citation>
    <scope>NUCLEOTIDE SEQUENCE [LARGE SCALE GENOMIC DNA]</scope>
</reference>
<dbReference type="Proteomes" id="UP000275267">
    <property type="component" value="Unassembled WGS sequence"/>
</dbReference>
<dbReference type="AlphaFoldDB" id="A0A3L6PQV8"/>
<accession>A0A3L6PQV8</accession>
<organism evidence="2 3">
    <name type="scientific">Panicum miliaceum</name>
    <name type="common">Proso millet</name>
    <name type="synonym">Broomcorn millet</name>
    <dbReference type="NCBI Taxonomy" id="4540"/>
    <lineage>
        <taxon>Eukaryota</taxon>
        <taxon>Viridiplantae</taxon>
        <taxon>Streptophyta</taxon>
        <taxon>Embryophyta</taxon>
        <taxon>Tracheophyta</taxon>
        <taxon>Spermatophyta</taxon>
        <taxon>Magnoliopsida</taxon>
        <taxon>Liliopsida</taxon>
        <taxon>Poales</taxon>
        <taxon>Poaceae</taxon>
        <taxon>PACMAD clade</taxon>
        <taxon>Panicoideae</taxon>
        <taxon>Panicodae</taxon>
        <taxon>Paniceae</taxon>
        <taxon>Panicinae</taxon>
        <taxon>Panicum</taxon>
        <taxon>Panicum sect. Panicum</taxon>
    </lineage>
</organism>
<feature type="region of interest" description="Disordered" evidence="1">
    <location>
        <begin position="1"/>
        <end position="31"/>
    </location>
</feature>
<feature type="compositionally biased region" description="Low complexity" evidence="1">
    <location>
        <begin position="1"/>
        <end position="14"/>
    </location>
</feature>
<dbReference type="EMBL" id="PQIB02000016">
    <property type="protein sequence ID" value="RLM61740.1"/>
    <property type="molecule type" value="Genomic_DNA"/>
</dbReference>
<evidence type="ECO:0000313" key="2">
    <source>
        <dbReference type="EMBL" id="RLM61740.1"/>
    </source>
</evidence>
<proteinExistence type="predicted"/>
<keyword evidence="3" id="KW-1185">Reference proteome</keyword>
<comment type="caution">
    <text evidence="2">The sequence shown here is derived from an EMBL/GenBank/DDBJ whole genome shotgun (WGS) entry which is preliminary data.</text>
</comment>
<name>A0A3L6PQV8_PANMI</name>
<gene>
    <name evidence="2" type="ORF">C2845_PM14G11490</name>
</gene>